<dbReference type="EC" id="2.3.1.51" evidence="5"/>
<comment type="catalytic activity">
    <reaction evidence="23">
        <text>1-(9Z-octadecenoyl)-sn-glycero-3-phosphate + (5Z,8Z,11Z,14Z)-eicosatetraenoyl-CoA = 1-(9Z)-octadecenoyl-2-(5Z,8Z,11Z,14Z)-eicosatetraenoyl-sn-glycero-3-phosphate + CoA</text>
        <dbReference type="Rhea" id="RHEA:37443"/>
        <dbReference type="ChEBI" id="CHEBI:57287"/>
        <dbReference type="ChEBI" id="CHEBI:57368"/>
        <dbReference type="ChEBI" id="CHEBI:74544"/>
        <dbReference type="ChEBI" id="CHEBI:74928"/>
    </reaction>
    <physiologicalReaction direction="left-to-right" evidence="23">
        <dbReference type="Rhea" id="RHEA:37444"/>
    </physiologicalReaction>
</comment>
<protein>
    <recommendedName>
        <fullName evidence="16">1-acylglycerol-3-phosphate O-acyltransferase ABHD5</fullName>
        <ecNumber evidence="5">2.3.1.51</ecNumber>
    </recommendedName>
    <alternativeName>
        <fullName evidence="17">Abhydrolase domain-containing protein 5</fullName>
    </alternativeName>
</protein>
<keyword evidence="9" id="KW-0808">Transferase</keyword>
<comment type="function">
    <text evidence="18">Coenzyme A-dependent lysophosphatidic acid acyltransferase that catalyzes the transfer of an acyl group on a lysophosphatidic acid. Functions preferentially with 1-oleoyl-lysophosphatidic acid followed by 1-palmitoyl-lysophosphatidic acid, 1-stearoyl-lysophosphatidic acid and 1-arachidonoyl-lysophosphatidic acid as lipid acceptor. Functions preferentially with arachidonoyl-CoA followed by oleoyl-CoA as acyl group donors. Functions in phosphatidic acid biosynthesis. May regulate the cellular storage of triacylglycerol through activation of the phospholipase PNPLA2. Involved in keratinocyte differentiation. Regulates lipid droplet fusion.</text>
</comment>
<comment type="catalytic activity">
    <reaction evidence="24">
        <text>1-(9Z-octadecenoyl)-sn-glycero-3-phosphate + (9Z)-octadecenoyl-CoA = 1,2-di-(9Z-octadecenoyl)-sn-glycero-3-phosphate + CoA</text>
        <dbReference type="Rhea" id="RHEA:37131"/>
        <dbReference type="ChEBI" id="CHEBI:57287"/>
        <dbReference type="ChEBI" id="CHEBI:57387"/>
        <dbReference type="ChEBI" id="CHEBI:74544"/>
        <dbReference type="ChEBI" id="CHEBI:74546"/>
    </reaction>
    <physiologicalReaction direction="left-to-right" evidence="24">
        <dbReference type="Rhea" id="RHEA:37132"/>
    </physiologicalReaction>
</comment>
<dbReference type="GO" id="GO:0006654">
    <property type="term" value="P:phosphatidic acid biosynthetic process"/>
    <property type="evidence" value="ECO:0007669"/>
    <property type="project" value="TreeGrafter"/>
</dbReference>
<keyword evidence="11" id="KW-0276">Fatty acid metabolism</keyword>
<reference evidence="27 28" key="1">
    <citation type="submission" date="2020-08" db="EMBL/GenBank/DDBJ databases">
        <title>Aphidius gifuensis genome sequencing and assembly.</title>
        <authorList>
            <person name="Du Z."/>
        </authorList>
    </citation>
    <scope>NUCLEOTIDE SEQUENCE [LARGE SCALE GENOMIC DNA]</scope>
    <source>
        <strain evidence="27">YNYX2018</strain>
        <tissue evidence="27">Adults</tissue>
    </source>
</reference>
<dbReference type="Proteomes" id="UP000639338">
    <property type="component" value="Unassembled WGS sequence"/>
</dbReference>
<evidence type="ECO:0000256" key="18">
    <source>
        <dbReference type="ARBA" id="ARBA00045357"/>
    </source>
</evidence>
<keyword evidence="28" id="KW-1185">Reference proteome</keyword>
<dbReference type="PANTHER" id="PTHR42886:SF29">
    <property type="entry name" value="PUMMELIG, ISOFORM A"/>
    <property type="match status" value="1"/>
</dbReference>
<keyword evidence="8" id="KW-0551">Lipid droplet</keyword>
<comment type="subcellular location">
    <subcellularLocation>
        <location evidence="3">Cytoplasm</location>
    </subcellularLocation>
    <subcellularLocation>
        <location evidence="4">Lipid droplet</location>
    </subcellularLocation>
</comment>
<gene>
    <name evidence="27" type="ORF">HCN44_006718</name>
</gene>
<comment type="catalytic activity">
    <reaction evidence="21">
        <text>eicosanoyl-CoA + 1-(9Z-octadecenoyl)-sn-glycero-3-phosphate = 1-(9Z)-octadecenoyl-2-eicosanoyl-sn-glycero-3-phosphate + CoA</text>
        <dbReference type="Rhea" id="RHEA:37451"/>
        <dbReference type="ChEBI" id="CHEBI:57287"/>
        <dbReference type="ChEBI" id="CHEBI:57380"/>
        <dbReference type="ChEBI" id="CHEBI:74544"/>
        <dbReference type="ChEBI" id="CHEBI:74937"/>
    </reaction>
    <physiologicalReaction direction="left-to-right" evidence="21">
        <dbReference type="Rhea" id="RHEA:37452"/>
    </physiologicalReaction>
</comment>
<comment type="caution">
    <text evidence="27">The sequence shown here is derived from an EMBL/GenBank/DDBJ whole genome shotgun (WGS) entry which is preliminary data.</text>
</comment>
<proteinExistence type="inferred from homology"/>
<keyword evidence="12" id="KW-0443">Lipid metabolism</keyword>
<dbReference type="GO" id="GO:0003841">
    <property type="term" value="F:1-acylglycerol-3-phosphate O-acyltransferase activity"/>
    <property type="evidence" value="ECO:0007669"/>
    <property type="project" value="UniProtKB-EC"/>
</dbReference>
<keyword evidence="6" id="KW-0963">Cytoplasm</keyword>
<dbReference type="Pfam" id="PF00561">
    <property type="entry name" value="Abhydrolase_1"/>
    <property type="match status" value="1"/>
</dbReference>
<evidence type="ECO:0000256" key="21">
    <source>
        <dbReference type="ARBA" id="ARBA00047849"/>
    </source>
</evidence>
<evidence type="ECO:0000256" key="4">
    <source>
        <dbReference type="ARBA" id="ARBA00004502"/>
    </source>
</evidence>
<evidence type="ECO:0000256" key="20">
    <source>
        <dbReference type="ARBA" id="ARBA00047543"/>
    </source>
</evidence>
<dbReference type="PANTHER" id="PTHR42886">
    <property type="entry name" value="RE40534P-RELATED"/>
    <property type="match status" value="1"/>
</dbReference>
<evidence type="ECO:0000256" key="2">
    <source>
        <dbReference type="ARBA" id="ARBA00000816"/>
    </source>
</evidence>
<evidence type="ECO:0000313" key="27">
    <source>
        <dbReference type="EMBL" id="KAF7995611.1"/>
    </source>
</evidence>
<dbReference type="PRINTS" id="PR00111">
    <property type="entry name" value="ABHYDROLASE"/>
</dbReference>
<feature type="compositionally biased region" description="Basic and acidic residues" evidence="25">
    <location>
        <begin position="386"/>
        <end position="401"/>
    </location>
</feature>
<evidence type="ECO:0000256" key="14">
    <source>
        <dbReference type="ARBA" id="ARBA00036296"/>
    </source>
</evidence>
<evidence type="ECO:0000256" key="22">
    <source>
        <dbReference type="ARBA" id="ARBA00048632"/>
    </source>
</evidence>
<dbReference type="GO" id="GO:0055088">
    <property type="term" value="P:lipid homeostasis"/>
    <property type="evidence" value="ECO:0007669"/>
    <property type="project" value="TreeGrafter"/>
</dbReference>
<evidence type="ECO:0000256" key="3">
    <source>
        <dbReference type="ARBA" id="ARBA00004496"/>
    </source>
</evidence>
<evidence type="ECO:0000313" key="28">
    <source>
        <dbReference type="Proteomes" id="UP000639338"/>
    </source>
</evidence>
<dbReference type="FunFam" id="3.40.50.1820:FF:000019">
    <property type="entry name" value="1-acylglycerol-3-phosphate O-acyltransferase ABHD5"/>
    <property type="match status" value="1"/>
</dbReference>
<dbReference type="EMBL" id="JACMRX010000002">
    <property type="protein sequence ID" value="KAF7995611.1"/>
    <property type="molecule type" value="Genomic_DNA"/>
</dbReference>
<accession>A0A834Y321</accession>
<comment type="catalytic activity">
    <reaction evidence="1">
        <text>a 1-acyl-sn-glycero-3-phosphate + an acyl-CoA = a 1,2-diacyl-sn-glycero-3-phosphate + CoA</text>
        <dbReference type="Rhea" id="RHEA:19709"/>
        <dbReference type="ChEBI" id="CHEBI:57287"/>
        <dbReference type="ChEBI" id="CHEBI:57970"/>
        <dbReference type="ChEBI" id="CHEBI:58342"/>
        <dbReference type="ChEBI" id="CHEBI:58608"/>
        <dbReference type="EC" id="2.3.1.51"/>
    </reaction>
    <physiologicalReaction direction="left-to-right" evidence="1">
        <dbReference type="Rhea" id="RHEA:19710"/>
    </physiologicalReaction>
</comment>
<feature type="region of interest" description="Disordered" evidence="25">
    <location>
        <begin position="356"/>
        <end position="410"/>
    </location>
</feature>
<evidence type="ECO:0000256" key="9">
    <source>
        <dbReference type="ARBA" id="ARBA00022679"/>
    </source>
</evidence>
<evidence type="ECO:0000256" key="11">
    <source>
        <dbReference type="ARBA" id="ARBA00022832"/>
    </source>
</evidence>
<dbReference type="InterPro" id="IPR000073">
    <property type="entry name" value="AB_hydrolase_1"/>
</dbReference>
<dbReference type="GO" id="GO:0052689">
    <property type="term" value="F:carboxylic ester hydrolase activity"/>
    <property type="evidence" value="ECO:0007669"/>
    <property type="project" value="TreeGrafter"/>
</dbReference>
<keyword evidence="10" id="KW-0221">Differentiation</keyword>
<dbReference type="GO" id="GO:0005811">
    <property type="term" value="C:lipid droplet"/>
    <property type="evidence" value="ECO:0007669"/>
    <property type="project" value="UniProtKB-SubCell"/>
</dbReference>
<evidence type="ECO:0000256" key="8">
    <source>
        <dbReference type="ARBA" id="ARBA00022677"/>
    </source>
</evidence>
<evidence type="ECO:0000256" key="12">
    <source>
        <dbReference type="ARBA" id="ARBA00023098"/>
    </source>
</evidence>
<comment type="similarity">
    <text evidence="15">Belongs to the peptidase S33 family. ABHD4/ABHD5 subfamily.</text>
</comment>
<keyword evidence="7" id="KW-0444">Lipid biosynthesis</keyword>
<evidence type="ECO:0000256" key="23">
    <source>
        <dbReference type="ARBA" id="ARBA00048770"/>
    </source>
</evidence>
<sequence length="410" mass="46309">MADNEQLVLANSRSWIWSWFSWSGSSETMLRAAEKKILSSLKSVYRGWYVDVGSCVGTSDKIWTISLNEDSQKTPIVMLHGLGAGVALWCLNLDSLSAERPVYAIDLLGFGRSSRPKFSSNAEEAESQLVKSVEEWRREMQLDKFVLLGHSMGGFLAASYAINYPDRVKHLVLADPWGFPEKPSDASAKYNLPFWVKAIAFVVQPLNPLWAVRLAGPFGQKVIETFRPDIVKKYTCLLKEDSNYIFQYIHQCNSQVPSGESAFHAMMHGFGWAKNPIIKRIDKMKEDIPITILYGSRSWVANSAGDTIKKLRSNSYVNVQIISGAGHHVYADKTDIFNKYVLEACSLSDKIDKLTSKHSPQTPKTIQIKKQWLPIDSKSEDEDDDNQRNNNKESNNHDDQKTCPVLHKKS</sequence>
<evidence type="ECO:0000256" key="1">
    <source>
        <dbReference type="ARBA" id="ARBA00000300"/>
    </source>
</evidence>
<evidence type="ECO:0000256" key="10">
    <source>
        <dbReference type="ARBA" id="ARBA00022782"/>
    </source>
</evidence>
<comment type="catalytic activity">
    <reaction evidence="14">
        <text>1-(9Z-octadecenoyl)-sn-glycero-3-phosphate + octadecanoyl-CoA = 1-(9Z-octadecenoyl)-2-octadecanoyl-sn-glycero-3-phosphate + CoA</text>
        <dbReference type="Rhea" id="RHEA:37147"/>
        <dbReference type="ChEBI" id="CHEBI:57287"/>
        <dbReference type="ChEBI" id="CHEBI:57394"/>
        <dbReference type="ChEBI" id="CHEBI:74544"/>
        <dbReference type="ChEBI" id="CHEBI:74552"/>
    </reaction>
    <physiologicalReaction direction="left-to-right" evidence="14">
        <dbReference type="Rhea" id="RHEA:37148"/>
    </physiologicalReaction>
</comment>
<organism evidence="27 28">
    <name type="scientific">Aphidius gifuensis</name>
    <name type="common">Parasitoid wasp</name>
    <dbReference type="NCBI Taxonomy" id="684658"/>
    <lineage>
        <taxon>Eukaryota</taxon>
        <taxon>Metazoa</taxon>
        <taxon>Ecdysozoa</taxon>
        <taxon>Arthropoda</taxon>
        <taxon>Hexapoda</taxon>
        <taxon>Insecta</taxon>
        <taxon>Pterygota</taxon>
        <taxon>Neoptera</taxon>
        <taxon>Endopterygota</taxon>
        <taxon>Hymenoptera</taxon>
        <taxon>Apocrita</taxon>
        <taxon>Ichneumonoidea</taxon>
        <taxon>Braconidae</taxon>
        <taxon>Aphidiinae</taxon>
        <taxon>Aphidius</taxon>
    </lineage>
</organism>
<evidence type="ECO:0000256" key="19">
    <source>
        <dbReference type="ARBA" id="ARBA00047525"/>
    </source>
</evidence>
<dbReference type="AlphaFoldDB" id="A0A834Y321"/>
<evidence type="ECO:0000259" key="26">
    <source>
        <dbReference type="Pfam" id="PF00561"/>
    </source>
</evidence>
<comment type="catalytic activity">
    <reaction evidence="20">
        <text>1-octadecanoyl-sn-glycero-3-phosphate + (9Z)-octadecenoyl-CoA = 1-octadecanoyl-2-(9Z-octadecenoyl)-sn-glycero-3-phosphate + CoA</text>
        <dbReference type="Rhea" id="RHEA:37163"/>
        <dbReference type="ChEBI" id="CHEBI:57287"/>
        <dbReference type="ChEBI" id="CHEBI:57387"/>
        <dbReference type="ChEBI" id="CHEBI:74560"/>
        <dbReference type="ChEBI" id="CHEBI:74565"/>
    </reaction>
    <physiologicalReaction direction="left-to-right" evidence="20">
        <dbReference type="Rhea" id="RHEA:37164"/>
    </physiologicalReaction>
</comment>
<comment type="catalytic activity">
    <reaction evidence="2">
        <text>1-(9Z-octadecenoyl)-sn-glycero-3-phosphate + hexadecanoyl-CoA = 1-(9Z)-octadecenoyl-2-hexadecanoyl-sn-glycero-3-phosphate + CoA</text>
        <dbReference type="Rhea" id="RHEA:37143"/>
        <dbReference type="ChEBI" id="CHEBI:57287"/>
        <dbReference type="ChEBI" id="CHEBI:57379"/>
        <dbReference type="ChEBI" id="CHEBI:74544"/>
        <dbReference type="ChEBI" id="CHEBI:74551"/>
    </reaction>
    <physiologicalReaction direction="left-to-right" evidence="2">
        <dbReference type="Rhea" id="RHEA:37144"/>
    </physiologicalReaction>
</comment>
<evidence type="ECO:0000256" key="5">
    <source>
        <dbReference type="ARBA" id="ARBA00013211"/>
    </source>
</evidence>
<dbReference type="GO" id="GO:0030154">
    <property type="term" value="P:cell differentiation"/>
    <property type="evidence" value="ECO:0007669"/>
    <property type="project" value="UniProtKB-KW"/>
</dbReference>
<dbReference type="GO" id="GO:0006631">
    <property type="term" value="P:fatty acid metabolic process"/>
    <property type="evidence" value="ECO:0007669"/>
    <property type="project" value="UniProtKB-KW"/>
</dbReference>
<feature type="domain" description="AB hydrolase-1" evidence="26">
    <location>
        <begin position="75"/>
        <end position="333"/>
    </location>
</feature>
<evidence type="ECO:0000256" key="25">
    <source>
        <dbReference type="SAM" id="MobiDB-lite"/>
    </source>
</evidence>
<dbReference type="OrthoDB" id="7457040at2759"/>
<evidence type="ECO:0000256" key="13">
    <source>
        <dbReference type="ARBA" id="ARBA00023315"/>
    </source>
</evidence>
<evidence type="ECO:0000256" key="16">
    <source>
        <dbReference type="ARBA" id="ARBA00040731"/>
    </source>
</evidence>
<comment type="catalytic activity">
    <reaction evidence="22">
        <text>1-(5Z,8Z,11Z,14Z-eicosatetraenoyl)-sn-glycero-3-phosphate + (9Z)-octadecenoyl-CoA = 1-(5Z,8Z,11Z,14Z)-eicosatetraenoyl-2-(9Z)-octadecenoyl-sn-glycero-3-phosphate + CoA</text>
        <dbReference type="Rhea" id="RHEA:37455"/>
        <dbReference type="ChEBI" id="CHEBI:57287"/>
        <dbReference type="ChEBI" id="CHEBI:57387"/>
        <dbReference type="ChEBI" id="CHEBI:74938"/>
        <dbReference type="ChEBI" id="CHEBI:74941"/>
    </reaction>
    <physiologicalReaction direction="left-to-right" evidence="22">
        <dbReference type="Rhea" id="RHEA:37456"/>
    </physiologicalReaction>
</comment>
<evidence type="ECO:0000256" key="7">
    <source>
        <dbReference type="ARBA" id="ARBA00022516"/>
    </source>
</evidence>
<dbReference type="InterPro" id="IPR029058">
    <property type="entry name" value="AB_hydrolase_fold"/>
</dbReference>
<keyword evidence="13" id="KW-0012">Acyltransferase</keyword>
<name>A0A834Y321_APHGI</name>
<evidence type="ECO:0000256" key="17">
    <source>
        <dbReference type="ARBA" id="ARBA00042413"/>
    </source>
</evidence>
<evidence type="ECO:0000256" key="6">
    <source>
        <dbReference type="ARBA" id="ARBA00022490"/>
    </source>
</evidence>
<evidence type="ECO:0000256" key="24">
    <source>
        <dbReference type="ARBA" id="ARBA00049561"/>
    </source>
</evidence>
<comment type="catalytic activity">
    <reaction evidence="19">
        <text>1-hexadecanoyl-sn-glycero-3-phosphate + (9Z)-octadecenoyl-CoA = 1-hexadecanoyl-2-(9Z-octadecenoyl)-sn-glycero-3-phosphate + CoA</text>
        <dbReference type="Rhea" id="RHEA:33187"/>
        <dbReference type="ChEBI" id="CHEBI:57287"/>
        <dbReference type="ChEBI" id="CHEBI:57387"/>
        <dbReference type="ChEBI" id="CHEBI:57518"/>
        <dbReference type="ChEBI" id="CHEBI:64839"/>
    </reaction>
    <physiologicalReaction direction="left-to-right" evidence="19">
        <dbReference type="Rhea" id="RHEA:33188"/>
    </physiologicalReaction>
</comment>
<dbReference type="GO" id="GO:0005739">
    <property type="term" value="C:mitochondrion"/>
    <property type="evidence" value="ECO:0007669"/>
    <property type="project" value="TreeGrafter"/>
</dbReference>
<dbReference type="Gene3D" id="3.40.50.1820">
    <property type="entry name" value="alpha/beta hydrolase"/>
    <property type="match status" value="1"/>
</dbReference>
<dbReference type="SUPFAM" id="SSF53474">
    <property type="entry name" value="alpha/beta-Hydrolases"/>
    <property type="match status" value="1"/>
</dbReference>
<evidence type="ECO:0000256" key="15">
    <source>
        <dbReference type="ARBA" id="ARBA00038097"/>
    </source>
</evidence>